<dbReference type="Gene3D" id="1.20.1270.10">
    <property type="match status" value="2"/>
</dbReference>
<dbReference type="Pfam" id="PF00012">
    <property type="entry name" value="HSP70"/>
    <property type="match status" value="1"/>
</dbReference>
<dbReference type="PANTHER" id="PTHR45639">
    <property type="entry name" value="HSC70CB, ISOFORM G-RELATED"/>
    <property type="match status" value="1"/>
</dbReference>
<evidence type="ECO:0000256" key="3">
    <source>
        <dbReference type="ARBA" id="ARBA00022840"/>
    </source>
</evidence>
<name>A0ABP0G489_CLALP</name>
<dbReference type="Gene3D" id="3.30.420.40">
    <property type="match status" value="2"/>
</dbReference>
<organism evidence="5 6">
    <name type="scientific">Clavelina lepadiformis</name>
    <name type="common">Light-bulb sea squirt</name>
    <name type="synonym">Ascidia lepadiformis</name>
    <dbReference type="NCBI Taxonomy" id="159417"/>
    <lineage>
        <taxon>Eukaryota</taxon>
        <taxon>Metazoa</taxon>
        <taxon>Chordata</taxon>
        <taxon>Tunicata</taxon>
        <taxon>Ascidiacea</taxon>
        <taxon>Aplousobranchia</taxon>
        <taxon>Clavelinidae</taxon>
        <taxon>Clavelina</taxon>
    </lineage>
</organism>
<keyword evidence="6" id="KW-1185">Reference proteome</keyword>
<dbReference type="InterPro" id="IPR018181">
    <property type="entry name" value="Heat_shock_70_CS"/>
</dbReference>
<dbReference type="InterPro" id="IPR029048">
    <property type="entry name" value="HSP70_C_sf"/>
</dbReference>
<keyword evidence="3" id="KW-0067">ATP-binding</keyword>
<feature type="compositionally biased region" description="Low complexity" evidence="4">
    <location>
        <begin position="523"/>
        <end position="534"/>
    </location>
</feature>
<dbReference type="SUPFAM" id="SSF100920">
    <property type="entry name" value="Heat shock protein 70kD (HSP70), peptide-binding domain"/>
    <property type="match status" value="1"/>
</dbReference>
<reference evidence="5 6" key="1">
    <citation type="submission" date="2024-02" db="EMBL/GenBank/DDBJ databases">
        <authorList>
            <person name="Daric V."/>
            <person name="Darras S."/>
        </authorList>
    </citation>
    <scope>NUCLEOTIDE SEQUENCE [LARGE SCALE GENOMIC DNA]</scope>
</reference>
<dbReference type="Gene3D" id="2.60.34.10">
    <property type="entry name" value="Substrate Binding Domain Of DNAk, Chain A, domain 1"/>
    <property type="match status" value="1"/>
</dbReference>
<evidence type="ECO:0000313" key="5">
    <source>
        <dbReference type="EMBL" id="CAK8686642.1"/>
    </source>
</evidence>
<sequence length="879" mass="99223">MSVIGYDIGNVSCYTAIARQGGIETVANEFSDRNTPAIVSLTTKERAIGSAAKSQIVSNYKNTISNFKRLIGRPFEDEYVQNLIPTLPYKVVKVPSTGGAGVQVLYCGEQTVFSIEQVFGMLLTKLKTIAEVNLKKPVQDCVVSVPSFYTDTERRSLYSATRIAGLNCLRLFNDTTAVALAYGIYKQDLPVPEEKPRIVVFVDIGHSAMQVAAVAFNKGKLKVLGTTFDPYLGGRDFDRIMVEHFATEFKGKYRIDVKTNKRAELRLFTECEKLKKQLSSNSGNMTLNIECLMDDKDVRGSMNRSDFEELCSSLIKRVEVPLQQILVDCKLKNEDIYAVEIIGGATRMPFVKQTIHKVFKKEASTTLNADEAVARGCALQCAMLSPTFKVRDFTVLECCPYSVTLLWKAPMEDDGEMEIFPVHHQAPFSKMLTFYRKEHFAIQAKYTDPKALNYPSSDIGTFLINNVAPTKEGEGSKIKVKVRINIHGIFAITQASLVEKIEEVAAVNGDEPMETEDAAKAPQQNGDQENQNNESPMETQDSGRAKEEKAKKDEEKSVQDETMNEKQEEAPTNGSKEEMETNANQNRSEDKNSKEKLPEKEVKKKKNKIKTISLPIASESFMQIHEKELEGMFEMEGKMIMNDKQECEKAEVRNAVEEYVYDMRGKLYEKYEKYITEDDRSSFTLTLEDTENWLYEEGEDERKQVYIDKLASLKAFGDPIVKRFTEAQTRPAAFDQLGSALQKFSKFLHQCSEQDEKYVHIEKKDVEKVETLLNTTQQWYNEKLQKQSTLPTSSDPIVTVSDISAKLKILESTCKPIMNTPKPKPKEEQPPPAPETKEEEKSKPKEGTPVDGEEAQKDAAENNKTPEKSEADKMDMDLD</sequence>
<dbReference type="CDD" id="cd10228">
    <property type="entry name" value="ASKHA_NBD_HSP70_HSPA4_like"/>
    <property type="match status" value="1"/>
</dbReference>
<dbReference type="PANTHER" id="PTHR45639:SF4">
    <property type="entry name" value="HSC70CB, ISOFORM G"/>
    <property type="match status" value="1"/>
</dbReference>
<evidence type="ECO:0000256" key="4">
    <source>
        <dbReference type="SAM" id="MobiDB-lite"/>
    </source>
</evidence>
<dbReference type="PROSITE" id="PS01036">
    <property type="entry name" value="HSP70_3"/>
    <property type="match status" value="1"/>
</dbReference>
<dbReference type="InterPro" id="IPR043129">
    <property type="entry name" value="ATPase_NBD"/>
</dbReference>
<dbReference type="Gene3D" id="3.30.30.30">
    <property type="match status" value="1"/>
</dbReference>
<dbReference type="SUPFAM" id="SSF53067">
    <property type="entry name" value="Actin-like ATPase domain"/>
    <property type="match status" value="2"/>
</dbReference>
<feature type="compositionally biased region" description="Basic and acidic residues" evidence="4">
    <location>
        <begin position="587"/>
        <end position="602"/>
    </location>
</feature>
<feature type="compositionally biased region" description="Basic and acidic residues" evidence="4">
    <location>
        <begin position="824"/>
        <end position="879"/>
    </location>
</feature>
<proteinExistence type="inferred from homology"/>
<comment type="caution">
    <text evidence="5">The sequence shown here is derived from an EMBL/GenBank/DDBJ whole genome shotgun (WGS) entry which is preliminary data.</text>
</comment>
<dbReference type="EMBL" id="CAWYQH010000102">
    <property type="protein sequence ID" value="CAK8686642.1"/>
    <property type="molecule type" value="Genomic_DNA"/>
</dbReference>
<feature type="region of interest" description="Disordered" evidence="4">
    <location>
        <begin position="814"/>
        <end position="879"/>
    </location>
</feature>
<feature type="compositionally biased region" description="Basic and acidic residues" evidence="4">
    <location>
        <begin position="541"/>
        <end position="579"/>
    </location>
</feature>
<accession>A0ABP0G489</accession>
<dbReference type="Gene3D" id="3.90.640.10">
    <property type="entry name" value="Actin, Chain A, domain 4"/>
    <property type="match status" value="1"/>
</dbReference>
<dbReference type="InterPro" id="IPR029047">
    <property type="entry name" value="HSP70_peptide-bd_sf"/>
</dbReference>
<protein>
    <submittedName>
        <fullName evidence="5">Uncharacterized protein</fullName>
    </submittedName>
</protein>
<dbReference type="PRINTS" id="PR00301">
    <property type="entry name" value="HEATSHOCK70"/>
</dbReference>
<gene>
    <name evidence="5" type="ORF">CVLEPA_LOCUS18575</name>
</gene>
<feature type="region of interest" description="Disordered" evidence="4">
    <location>
        <begin position="508"/>
        <end position="607"/>
    </location>
</feature>
<comment type="similarity">
    <text evidence="1">Belongs to the heat shock protein 70 family.</text>
</comment>
<evidence type="ECO:0000313" key="6">
    <source>
        <dbReference type="Proteomes" id="UP001642483"/>
    </source>
</evidence>
<keyword evidence="2" id="KW-0547">Nucleotide-binding</keyword>
<evidence type="ECO:0000256" key="2">
    <source>
        <dbReference type="ARBA" id="ARBA00022741"/>
    </source>
</evidence>
<dbReference type="InterPro" id="IPR013126">
    <property type="entry name" value="Hsp_70_fam"/>
</dbReference>
<dbReference type="SUPFAM" id="SSF100934">
    <property type="entry name" value="Heat shock protein 70kD (HSP70), C-terminal subdomain"/>
    <property type="match status" value="2"/>
</dbReference>
<evidence type="ECO:0000256" key="1">
    <source>
        <dbReference type="ARBA" id="ARBA00007381"/>
    </source>
</evidence>
<dbReference type="Proteomes" id="UP001642483">
    <property type="component" value="Unassembled WGS sequence"/>
</dbReference>